<evidence type="ECO:0000313" key="3">
    <source>
        <dbReference type="Proteomes" id="UP000011976"/>
    </source>
</evidence>
<proteinExistence type="predicted"/>
<protein>
    <submittedName>
        <fullName evidence="2">Uncharacterized protein</fullName>
    </submittedName>
</protein>
<dbReference type="AlphaFoldDB" id="M9LRH1"/>
<name>M9LRH1_PSEA3</name>
<evidence type="ECO:0000313" key="2">
    <source>
        <dbReference type="EMBL" id="GAC75636.1"/>
    </source>
</evidence>
<reference evidence="3" key="1">
    <citation type="journal article" date="2013" name="Genome Announc.">
        <title>Genome sequence of the basidiomycetous yeast Pseudozyma antarctica T-34, a producer of the glycolipid biosurfactants mannosylerythritol lipids.</title>
        <authorList>
            <person name="Morita T."/>
            <person name="Koike H."/>
            <person name="Koyama Y."/>
            <person name="Hagiwara H."/>
            <person name="Ito E."/>
            <person name="Fukuoka T."/>
            <person name="Imura T."/>
            <person name="Machida M."/>
            <person name="Kitamoto D."/>
        </authorList>
    </citation>
    <scope>NUCLEOTIDE SEQUENCE [LARGE SCALE GENOMIC DNA]</scope>
    <source>
        <strain evidence="3">T-34</strain>
    </source>
</reference>
<evidence type="ECO:0000256" key="1">
    <source>
        <dbReference type="SAM" id="MobiDB-lite"/>
    </source>
</evidence>
<sequence length="355" mass="39110">MVWKRSSLATGARKRRQLLPTPPTWDANFTSDGSAVVLRLLAFDSPICTKSLTTAPTHLPELDERRAHGQDTRLGGSEDRPSVARLGDTSTRNSRLALVRAFSEHIVITGSVLGAVMQVQQPTSPTFSHVEQIARIRSDDCHERPHPHPRTGLRHIRLAKDDHEQGQDDDPCVEPAKQRRHEPTGAACPPASKLMRSRRRTTSRGPHSIATPTATASLHMLPSAWPRFALPHAGDTDEEARGCRAPNLSLRTSTSYLPLHDDDDDDDAVALSAHLNPALLLAAAVIPTGKQRLAILSPRSHLSWLATQPTRRRPEEARLHLALRLFHRAAPHRTAPHRIALLCTPASPHKLLAYS</sequence>
<dbReference type="EMBL" id="DF196782">
    <property type="protein sequence ID" value="GAC75636.1"/>
    <property type="molecule type" value="Genomic_DNA"/>
</dbReference>
<accession>M9LRH1</accession>
<gene>
    <name evidence="2" type="ORF">PANT_16c00080</name>
</gene>
<organism evidence="2 3">
    <name type="scientific">Pseudozyma antarctica (strain T-34)</name>
    <name type="common">Yeast</name>
    <name type="synonym">Candida antarctica</name>
    <dbReference type="NCBI Taxonomy" id="1151754"/>
    <lineage>
        <taxon>Eukaryota</taxon>
        <taxon>Fungi</taxon>
        <taxon>Dikarya</taxon>
        <taxon>Basidiomycota</taxon>
        <taxon>Ustilaginomycotina</taxon>
        <taxon>Ustilaginomycetes</taxon>
        <taxon>Ustilaginales</taxon>
        <taxon>Ustilaginaceae</taxon>
        <taxon>Moesziomyces</taxon>
    </lineage>
</organism>
<feature type="compositionally biased region" description="Basic and acidic residues" evidence="1">
    <location>
        <begin position="60"/>
        <end position="82"/>
    </location>
</feature>
<feature type="region of interest" description="Disordered" evidence="1">
    <location>
        <begin position="1"/>
        <end position="23"/>
    </location>
</feature>
<feature type="region of interest" description="Disordered" evidence="1">
    <location>
        <begin position="162"/>
        <end position="215"/>
    </location>
</feature>
<dbReference type="Proteomes" id="UP000011976">
    <property type="component" value="Unassembled WGS sequence"/>
</dbReference>
<feature type="region of interest" description="Disordered" evidence="1">
    <location>
        <begin position="59"/>
        <end position="88"/>
    </location>
</feature>